<evidence type="ECO:0000313" key="1">
    <source>
        <dbReference type="EMBL" id="SEP41209.1"/>
    </source>
</evidence>
<evidence type="ECO:0008006" key="3">
    <source>
        <dbReference type="Google" id="ProtNLM"/>
    </source>
</evidence>
<gene>
    <name evidence="1" type="ORF">SAMN04489732_108108</name>
</gene>
<protein>
    <recommendedName>
        <fullName evidence="3">DUF2505 domain-containing protein</fullName>
    </recommendedName>
</protein>
<dbReference type="STRING" id="394193.SAMN04489732_108108"/>
<sequence>MGSRIEHRAEFSAGLAAVVAAVSGEEALLARLEELGGDNAKLLSHTTEGDVTRFELQHGINAARLPQAVRALHKGDLIVRRTEEWRPDGDGYAGRIDVNVSGVPGEITARTSLKPEGERVRYRTDGEVTVRIPLFGGKIESVVAEQVTNLLRHEAEFTARWLAEHA</sequence>
<dbReference type="RefSeq" id="WP_091618325.1">
    <property type="nucleotide sequence ID" value="NZ_FOEF01000008.1"/>
</dbReference>
<proteinExistence type="predicted"/>
<dbReference type="InterPro" id="IPR019639">
    <property type="entry name" value="DUF2505"/>
</dbReference>
<evidence type="ECO:0000313" key="2">
    <source>
        <dbReference type="Proteomes" id="UP000198582"/>
    </source>
</evidence>
<dbReference type="EMBL" id="FOEF01000008">
    <property type="protein sequence ID" value="SEP41209.1"/>
    <property type="molecule type" value="Genomic_DNA"/>
</dbReference>
<reference evidence="2" key="1">
    <citation type="submission" date="2016-10" db="EMBL/GenBank/DDBJ databases">
        <authorList>
            <person name="Varghese N."/>
            <person name="Submissions S."/>
        </authorList>
    </citation>
    <scope>NUCLEOTIDE SEQUENCE [LARGE SCALE GENOMIC DNA]</scope>
    <source>
        <strain evidence="2">DSM 44993</strain>
    </source>
</reference>
<organism evidence="1 2">
    <name type="scientific">Amycolatopsis saalfeldensis</name>
    <dbReference type="NCBI Taxonomy" id="394193"/>
    <lineage>
        <taxon>Bacteria</taxon>
        <taxon>Bacillati</taxon>
        <taxon>Actinomycetota</taxon>
        <taxon>Actinomycetes</taxon>
        <taxon>Pseudonocardiales</taxon>
        <taxon>Pseudonocardiaceae</taxon>
        <taxon>Amycolatopsis</taxon>
    </lineage>
</organism>
<name>A0A1H8XMQ2_9PSEU</name>
<keyword evidence="2" id="KW-1185">Reference proteome</keyword>
<dbReference type="AlphaFoldDB" id="A0A1H8XMQ2"/>
<dbReference type="Pfam" id="PF10698">
    <property type="entry name" value="DUF2505"/>
    <property type="match status" value="1"/>
</dbReference>
<accession>A0A1H8XMQ2</accession>
<dbReference type="Proteomes" id="UP000198582">
    <property type="component" value="Unassembled WGS sequence"/>
</dbReference>
<dbReference type="OrthoDB" id="5178774at2"/>